<comment type="caution">
    <text evidence="2">The sequence shown here is derived from an EMBL/GenBank/DDBJ whole genome shotgun (WGS) entry which is preliminary data.</text>
</comment>
<accession>A0AAE0PP31</accession>
<dbReference type="Pfam" id="PF09995">
    <property type="entry name" value="MPAB_Lcp_cat"/>
    <property type="match status" value="1"/>
</dbReference>
<name>A0AAE0PP31_SORBR</name>
<proteinExistence type="predicted"/>
<evidence type="ECO:0000313" key="3">
    <source>
        <dbReference type="Proteomes" id="UP001281003"/>
    </source>
</evidence>
<dbReference type="GO" id="GO:0016491">
    <property type="term" value="F:oxidoreductase activity"/>
    <property type="evidence" value="ECO:0007669"/>
    <property type="project" value="InterPro"/>
</dbReference>
<organism evidence="2 3">
    <name type="scientific">Sordaria brevicollis</name>
    <dbReference type="NCBI Taxonomy" id="83679"/>
    <lineage>
        <taxon>Eukaryota</taxon>
        <taxon>Fungi</taxon>
        <taxon>Dikarya</taxon>
        <taxon>Ascomycota</taxon>
        <taxon>Pezizomycotina</taxon>
        <taxon>Sordariomycetes</taxon>
        <taxon>Sordariomycetidae</taxon>
        <taxon>Sordariales</taxon>
        <taxon>Sordariaceae</taxon>
        <taxon>Sordaria</taxon>
    </lineage>
</organism>
<dbReference type="InterPro" id="IPR018713">
    <property type="entry name" value="MPAB/Lcp_cat_dom"/>
</dbReference>
<sequence length="170" mass="18459">MIPCYDERDGHTYEKIVLKVEPHTSIEAAILLDRTQHISFRSFRLNITAAMASPQTSTKLVLACPHETHQPQPPNLTVKKAPILACPVPPTPPSSALLLTSIISTLLLWSSGPYSILLQIANPSIALGSCTHSRFATSTKFDLTFSRLRRTSAYILAVALGTPEQKKGGG</sequence>
<keyword evidence="3" id="KW-1185">Reference proteome</keyword>
<reference evidence="2" key="2">
    <citation type="submission" date="2023-07" db="EMBL/GenBank/DDBJ databases">
        <authorList>
            <consortium name="Lawrence Berkeley National Laboratory"/>
            <person name="Haridas S."/>
            <person name="Hensen N."/>
            <person name="Bonometti L."/>
            <person name="Westerberg I."/>
            <person name="Brannstrom I.O."/>
            <person name="Guillou S."/>
            <person name="Cros-Aarteil S."/>
            <person name="Calhoun S."/>
            <person name="Kuo A."/>
            <person name="Mondo S."/>
            <person name="Pangilinan J."/>
            <person name="Riley R."/>
            <person name="LaButti K."/>
            <person name="Andreopoulos B."/>
            <person name="Lipzen A."/>
            <person name="Chen C."/>
            <person name="Yanf M."/>
            <person name="Daum C."/>
            <person name="Ng V."/>
            <person name="Clum A."/>
            <person name="Steindorff A."/>
            <person name="Ohm R."/>
            <person name="Martin F."/>
            <person name="Silar P."/>
            <person name="Natvig D."/>
            <person name="Lalanne C."/>
            <person name="Gautier V."/>
            <person name="Ament-velasquez S.L."/>
            <person name="Kruys A."/>
            <person name="Hutchinson M.I."/>
            <person name="Powell A.J."/>
            <person name="Barry K."/>
            <person name="Miller A.N."/>
            <person name="Grigoriev I.V."/>
            <person name="Debuchy R."/>
            <person name="Gladieux P."/>
            <person name="Thoren M.H."/>
            <person name="Johannesson H."/>
        </authorList>
    </citation>
    <scope>NUCLEOTIDE SEQUENCE</scope>
    <source>
        <strain evidence="2">FGSC 1904</strain>
    </source>
</reference>
<feature type="domain" description="ER-bound oxygenase mpaB/mpaB'/Rubber oxygenase catalytic" evidence="1">
    <location>
        <begin position="108"/>
        <end position="166"/>
    </location>
</feature>
<protein>
    <recommendedName>
        <fullName evidence="1">ER-bound oxygenase mpaB/mpaB'/Rubber oxygenase catalytic domain-containing protein</fullName>
    </recommendedName>
</protein>
<dbReference type="AlphaFoldDB" id="A0AAE0PP31"/>
<dbReference type="Proteomes" id="UP001281003">
    <property type="component" value="Unassembled WGS sequence"/>
</dbReference>
<evidence type="ECO:0000313" key="2">
    <source>
        <dbReference type="EMBL" id="KAK3403436.1"/>
    </source>
</evidence>
<gene>
    <name evidence="2" type="ORF">B0T20DRAFT_26477</name>
</gene>
<evidence type="ECO:0000259" key="1">
    <source>
        <dbReference type="Pfam" id="PF09995"/>
    </source>
</evidence>
<reference evidence="2" key="1">
    <citation type="journal article" date="2023" name="Mol. Phylogenet. Evol.">
        <title>Genome-scale phylogeny and comparative genomics of the fungal order Sordariales.</title>
        <authorList>
            <person name="Hensen N."/>
            <person name="Bonometti L."/>
            <person name="Westerberg I."/>
            <person name="Brannstrom I.O."/>
            <person name="Guillou S."/>
            <person name="Cros-Aarteil S."/>
            <person name="Calhoun S."/>
            <person name="Haridas S."/>
            <person name="Kuo A."/>
            <person name="Mondo S."/>
            <person name="Pangilinan J."/>
            <person name="Riley R."/>
            <person name="LaButti K."/>
            <person name="Andreopoulos B."/>
            <person name="Lipzen A."/>
            <person name="Chen C."/>
            <person name="Yan M."/>
            <person name="Daum C."/>
            <person name="Ng V."/>
            <person name="Clum A."/>
            <person name="Steindorff A."/>
            <person name="Ohm R.A."/>
            <person name="Martin F."/>
            <person name="Silar P."/>
            <person name="Natvig D.O."/>
            <person name="Lalanne C."/>
            <person name="Gautier V."/>
            <person name="Ament-Velasquez S.L."/>
            <person name="Kruys A."/>
            <person name="Hutchinson M.I."/>
            <person name="Powell A.J."/>
            <person name="Barry K."/>
            <person name="Miller A.N."/>
            <person name="Grigoriev I.V."/>
            <person name="Debuchy R."/>
            <person name="Gladieux P."/>
            <person name="Hiltunen Thoren M."/>
            <person name="Johannesson H."/>
        </authorList>
    </citation>
    <scope>NUCLEOTIDE SEQUENCE</scope>
    <source>
        <strain evidence="2">FGSC 1904</strain>
    </source>
</reference>
<dbReference type="EMBL" id="JAUTDP010000001">
    <property type="protein sequence ID" value="KAK3403436.1"/>
    <property type="molecule type" value="Genomic_DNA"/>
</dbReference>